<evidence type="ECO:0000313" key="8">
    <source>
        <dbReference type="EMBL" id="KAK2177037.1"/>
    </source>
</evidence>
<feature type="region of interest" description="Disordered" evidence="5">
    <location>
        <begin position="127"/>
        <end position="155"/>
    </location>
</feature>
<dbReference type="InterPro" id="IPR013083">
    <property type="entry name" value="Znf_RING/FYVE/PHD"/>
</dbReference>
<dbReference type="EMBL" id="JAODUO010000621">
    <property type="protein sequence ID" value="KAK2177037.1"/>
    <property type="molecule type" value="Genomic_DNA"/>
</dbReference>
<dbReference type="GO" id="GO:0016567">
    <property type="term" value="P:protein ubiquitination"/>
    <property type="evidence" value="ECO:0007669"/>
    <property type="project" value="TreeGrafter"/>
</dbReference>
<dbReference type="Gene3D" id="2.30.30.380">
    <property type="entry name" value="Zn-finger domain of Sec23/24"/>
    <property type="match status" value="1"/>
</dbReference>
<dbReference type="InterPro" id="IPR001841">
    <property type="entry name" value="Znf_RING"/>
</dbReference>
<dbReference type="Proteomes" id="UP001209878">
    <property type="component" value="Unassembled WGS sequence"/>
</dbReference>
<dbReference type="PANTHER" id="PTHR46858:SF5">
    <property type="entry name" value="E3 UBIQUITIN-PROTEIN LIGASE APD1-RELATED"/>
    <property type="match status" value="1"/>
</dbReference>
<comment type="caution">
    <text evidence="8">The sequence shown here is derived from an EMBL/GenBank/DDBJ whole genome shotgun (WGS) entry which is preliminary data.</text>
</comment>
<name>A0AAD9NNM7_RIDPI</name>
<evidence type="ECO:0000256" key="5">
    <source>
        <dbReference type="SAM" id="MobiDB-lite"/>
    </source>
</evidence>
<reference evidence="8" key="1">
    <citation type="journal article" date="2023" name="Mol. Biol. Evol.">
        <title>Third-Generation Sequencing Reveals the Adaptive Role of the Epigenome in Three Deep-Sea Polychaetes.</title>
        <authorList>
            <person name="Perez M."/>
            <person name="Aroh O."/>
            <person name="Sun Y."/>
            <person name="Lan Y."/>
            <person name="Juniper S.K."/>
            <person name="Young C.R."/>
            <person name="Angers B."/>
            <person name="Qian P.Y."/>
        </authorList>
    </citation>
    <scope>NUCLEOTIDE SEQUENCE</scope>
    <source>
        <strain evidence="8">R07B-5</strain>
    </source>
</reference>
<proteinExistence type="predicted"/>
<dbReference type="SUPFAM" id="SSF57850">
    <property type="entry name" value="RING/U-box"/>
    <property type="match status" value="1"/>
</dbReference>
<evidence type="ECO:0000256" key="1">
    <source>
        <dbReference type="ARBA" id="ARBA00022723"/>
    </source>
</evidence>
<dbReference type="AlphaFoldDB" id="A0AAD9NNM7"/>
<dbReference type="Gene3D" id="3.30.40.10">
    <property type="entry name" value="Zinc/RING finger domain, C3HC4 (zinc finger)"/>
    <property type="match status" value="1"/>
</dbReference>
<feature type="domain" description="RING-type" evidence="6">
    <location>
        <begin position="500"/>
        <end position="541"/>
    </location>
</feature>
<dbReference type="InterPro" id="IPR001876">
    <property type="entry name" value="Znf_RanBP2"/>
</dbReference>
<evidence type="ECO:0008006" key="10">
    <source>
        <dbReference type="Google" id="ProtNLM"/>
    </source>
</evidence>
<dbReference type="SUPFAM" id="SSF90209">
    <property type="entry name" value="Ran binding protein zinc finger-like"/>
    <property type="match status" value="1"/>
</dbReference>
<keyword evidence="9" id="KW-1185">Reference proteome</keyword>
<evidence type="ECO:0000259" key="7">
    <source>
        <dbReference type="PROSITE" id="PS50199"/>
    </source>
</evidence>
<keyword evidence="1" id="KW-0479">Metal-binding</keyword>
<gene>
    <name evidence="8" type="ORF">NP493_621g02005</name>
</gene>
<dbReference type="GO" id="GO:0010468">
    <property type="term" value="P:regulation of gene expression"/>
    <property type="evidence" value="ECO:0007669"/>
    <property type="project" value="TreeGrafter"/>
</dbReference>
<evidence type="ECO:0000256" key="3">
    <source>
        <dbReference type="ARBA" id="ARBA00022833"/>
    </source>
</evidence>
<dbReference type="PROSITE" id="PS01358">
    <property type="entry name" value="ZF_RANBP2_1"/>
    <property type="match status" value="1"/>
</dbReference>
<organism evidence="8 9">
    <name type="scientific">Ridgeia piscesae</name>
    <name type="common">Tubeworm</name>
    <dbReference type="NCBI Taxonomy" id="27915"/>
    <lineage>
        <taxon>Eukaryota</taxon>
        <taxon>Metazoa</taxon>
        <taxon>Spiralia</taxon>
        <taxon>Lophotrochozoa</taxon>
        <taxon>Annelida</taxon>
        <taxon>Polychaeta</taxon>
        <taxon>Sedentaria</taxon>
        <taxon>Canalipalpata</taxon>
        <taxon>Sabellida</taxon>
        <taxon>Siboglinidae</taxon>
        <taxon>Ridgeia</taxon>
    </lineage>
</organism>
<accession>A0AAD9NNM7</accession>
<keyword evidence="2 4" id="KW-0863">Zinc-finger</keyword>
<dbReference type="PROSITE" id="PS50199">
    <property type="entry name" value="ZF_RANBP2_2"/>
    <property type="match status" value="1"/>
</dbReference>
<dbReference type="GO" id="GO:0008270">
    <property type="term" value="F:zinc ion binding"/>
    <property type="evidence" value="ECO:0007669"/>
    <property type="project" value="UniProtKB-KW"/>
</dbReference>
<evidence type="ECO:0000256" key="4">
    <source>
        <dbReference type="PROSITE-ProRule" id="PRU00322"/>
    </source>
</evidence>
<sequence>MRLYQLVVVADKTASSASSDGGPAKVCRHSVSSDTPVKMCRRSASGDTPVKMCRRRQPSFSITYSSDVGEGGHPWQFQVEMYDSGDSEVLSIQSKVTAVVKSSEDDLWFLDDSDEFSVEMNDSFLSRTDDPPFSVEYEVDSESDNRSADTGSQSSVEDIYVVCDESDIAFWADSESDDNDRSDDDIIEADKWRCCECDTVNNPLHRYCDRCWKLRPGWLPEQLMSLQQKDLAPLGCSCTSWSQDHKNHIASARTQAWAECVNKSLSHQESMPVTSQGSDAGSVDTQQDATVGETQAVDRTAGVVDSDVSQAICHNNTTQCDASLDVISTTLSTPPPPVTPLPVVLSAANHGDSDSNASDTCSVPSSTYQGVKLSHCDTMPIMDSLGQQQSTRFFGDSLRTSSVVSADSIETDSLMTSVTRDDSGIGLGFCHVVTDGDDLAMADIYKHGPRDLSTPSTPGKVAMETSDSLGASFDILSHPSTPAKNTVTSTSSVPQSSDVCVICLTRPKEASIIHGNTGHQVCCYVCAKRLRHRKMPCPVCRRPISGVIKNYIL</sequence>
<dbReference type="InterPro" id="IPR036443">
    <property type="entry name" value="Znf_RanBP2_sf"/>
</dbReference>
<dbReference type="GO" id="GO:0061630">
    <property type="term" value="F:ubiquitin protein ligase activity"/>
    <property type="evidence" value="ECO:0007669"/>
    <property type="project" value="TreeGrafter"/>
</dbReference>
<evidence type="ECO:0000259" key="6">
    <source>
        <dbReference type="PROSITE" id="PS50089"/>
    </source>
</evidence>
<dbReference type="CDD" id="cd16646">
    <property type="entry name" value="mRING-HC-C2H2C4_MDM2-like"/>
    <property type="match status" value="1"/>
</dbReference>
<evidence type="ECO:0000256" key="2">
    <source>
        <dbReference type="ARBA" id="ARBA00022771"/>
    </source>
</evidence>
<evidence type="ECO:0000313" key="9">
    <source>
        <dbReference type="Proteomes" id="UP001209878"/>
    </source>
</evidence>
<dbReference type="Pfam" id="PF13920">
    <property type="entry name" value="zf-C3HC4_3"/>
    <property type="match status" value="1"/>
</dbReference>
<dbReference type="PANTHER" id="PTHR46858">
    <property type="entry name" value="OS05G0521000 PROTEIN"/>
    <property type="match status" value="1"/>
</dbReference>
<dbReference type="GO" id="GO:0043066">
    <property type="term" value="P:negative regulation of apoptotic process"/>
    <property type="evidence" value="ECO:0007669"/>
    <property type="project" value="TreeGrafter"/>
</dbReference>
<feature type="domain" description="RanBP2-type" evidence="7">
    <location>
        <begin position="188"/>
        <end position="217"/>
    </location>
</feature>
<dbReference type="PROSITE" id="PS50089">
    <property type="entry name" value="ZF_RING_2"/>
    <property type="match status" value="1"/>
</dbReference>
<keyword evidence="3" id="KW-0862">Zinc</keyword>
<protein>
    <recommendedName>
        <fullName evidence="10">RING-type E3 ubiquitin transferase Mdm2</fullName>
    </recommendedName>
</protein>